<evidence type="ECO:0000259" key="2">
    <source>
        <dbReference type="Pfam" id="PF14392"/>
    </source>
</evidence>
<dbReference type="PANTHER" id="PTHR31286">
    <property type="entry name" value="GLYCINE-RICH CELL WALL STRUCTURAL PROTEIN 1.8-LIKE"/>
    <property type="match status" value="1"/>
</dbReference>
<feature type="domain" description="Zinc knuckle CX2CX4HX4C" evidence="2">
    <location>
        <begin position="162"/>
        <end position="207"/>
    </location>
</feature>
<protein>
    <submittedName>
        <fullName evidence="4">Uncharacterized protein At4g02000</fullName>
    </submittedName>
</protein>
<keyword evidence="3" id="KW-1185">Reference proteome</keyword>
<dbReference type="Pfam" id="PF14111">
    <property type="entry name" value="DUF4283"/>
    <property type="match status" value="1"/>
</dbReference>
<dbReference type="InterPro" id="IPR040256">
    <property type="entry name" value="At4g02000-like"/>
</dbReference>
<evidence type="ECO:0000313" key="3">
    <source>
        <dbReference type="Proteomes" id="UP000504610"/>
    </source>
</evidence>
<dbReference type="Proteomes" id="UP000504610">
    <property type="component" value="Chromosome 4"/>
</dbReference>
<dbReference type="OrthoDB" id="1048572at2759"/>
<reference evidence="4" key="2">
    <citation type="submission" date="2025-08" db="UniProtKB">
        <authorList>
            <consortium name="RefSeq"/>
        </authorList>
    </citation>
    <scope>IDENTIFICATION</scope>
    <source>
        <tissue evidence="4">Leaf</tissue>
    </source>
</reference>
<proteinExistence type="predicted"/>
<evidence type="ECO:0000313" key="4">
    <source>
        <dbReference type="RefSeq" id="XP_018467348.2"/>
    </source>
</evidence>
<dbReference type="AlphaFoldDB" id="A0A6J0M5W5"/>
<reference evidence="3" key="1">
    <citation type="journal article" date="2019" name="Database">
        <title>The radish genome database (RadishGD): an integrated information resource for radish genomics.</title>
        <authorList>
            <person name="Yu H.J."/>
            <person name="Baek S."/>
            <person name="Lee Y.J."/>
            <person name="Cho A."/>
            <person name="Mun J.H."/>
        </authorList>
    </citation>
    <scope>NUCLEOTIDE SEQUENCE [LARGE SCALE GENOMIC DNA]</scope>
    <source>
        <strain evidence="3">cv. WK10039</strain>
    </source>
</reference>
<organism evidence="3 4">
    <name type="scientific">Raphanus sativus</name>
    <name type="common">Radish</name>
    <name type="synonym">Raphanus raphanistrum var. sativus</name>
    <dbReference type="NCBI Taxonomy" id="3726"/>
    <lineage>
        <taxon>Eukaryota</taxon>
        <taxon>Viridiplantae</taxon>
        <taxon>Streptophyta</taxon>
        <taxon>Embryophyta</taxon>
        <taxon>Tracheophyta</taxon>
        <taxon>Spermatophyta</taxon>
        <taxon>Magnoliopsida</taxon>
        <taxon>eudicotyledons</taxon>
        <taxon>Gunneridae</taxon>
        <taxon>Pentapetalae</taxon>
        <taxon>rosids</taxon>
        <taxon>malvids</taxon>
        <taxon>Brassicales</taxon>
        <taxon>Brassicaceae</taxon>
        <taxon>Brassiceae</taxon>
        <taxon>Raphanus</taxon>
    </lineage>
</organism>
<dbReference type="Pfam" id="PF14392">
    <property type="entry name" value="zf-CCHC_4"/>
    <property type="match status" value="1"/>
</dbReference>
<dbReference type="PANTHER" id="PTHR31286:SF163">
    <property type="entry name" value="ZINC KNUCKLE CX2CX4HX4C DOMAIN-CONTAINING PROTEIN"/>
    <property type="match status" value="1"/>
</dbReference>
<feature type="domain" description="DUF4283" evidence="1">
    <location>
        <begin position="28"/>
        <end position="107"/>
    </location>
</feature>
<evidence type="ECO:0000259" key="1">
    <source>
        <dbReference type="Pfam" id="PF14111"/>
    </source>
</evidence>
<name>A0A6J0M5W5_RAPSA</name>
<sequence>MSQIRGNSVKPMLRIRVPCFDNSDIIRSLNKTLIGRITNPETQNVGSIVSVMPKIWKLDDGRVTGSDLGLGRFRLDFKREEDILEVLKTESFSFNQWMVSIVRWEPAVYKNHPCDITFWVSLVGVPRHWWEDRVLRRIGDELGTVREVDEVNAMVKVTVNGTKPLCFEIPVRFETSGEEVDVKVEYEKLSGYCSTCFRLSHDKESCPESDLRKEVEEEKDLKMHATICMND</sequence>
<dbReference type="InterPro" id="IPR025836">
    <property type="entry name" value="Zn_knuckle_CX2CX4HX4C"/>
</dbReference>
<dbReference type="RefSeq" id="XP_018467348.2">
    <property type="nucleotide sequence ID" value="XM_018611846.2"/>
</dbReference>
<gene>
    <name evidence="4" type="primary">LOC108839000</name>
</gene>
<accession>A0A6J0M5W5</accession>
<dbReference type="InterPro" id="IPR025558">
    <property type="entry name" value="DUF4283"/>
</dbReference>
<dbReference type="GeneID" id="108839000"/>
<dbReference type="KEGG" id="rsz:108839000"/>